<sequence>MRARLKKRQTIGFYNAIIPIIVSVFGVYLTIGIALALLLSIMSWLATVKLPAVAID</sequence>
<evidence type="ECO:0000313" key="3">
    <source>
        <dbReference type="Proteomes" id="UP000515450"/>
    </source>
</evidence>
<dbReference type="Proteomes" id="UP000515450">
    <property type="component" value="Chromosome"/>
</dbReference>
<keyword evidence="1" id="KW-0812">Transmembrane</keyword>
<accession>A0A7G5E013</accession>
<keyword evidence="1" id="KW-0472">Membrane</keyword>
<gene>
    <name evidence="2" type="ORF">HS960_06550</name>
</gene>
<keyword evidence="3" id="KW-1185">Reference proteome</keyword>
<evidence type="ECO:0000313" key="2">
    <source>
        <dbReference type="EMBL" id="QMV67338.1"/>
    </source>
</evidence>
<dbReference type="AlphaFoldDB" id="A0A7G5E013"/>
<protein>
    <submittedName>
        <fullName evidence="2">Uncharacterized protein</fullName>
    </submittedName>
</protein>
<reference evidence="2 3" key="1">
    <citation type="journal article" date="2020" name="G3 (Bethesda)">
        <title>CeMbio - The Caenorhabditis elegans Microbiome Resource.</title>
        <authorList>
            <person name="Dirksen P."/>
            <person name="Assie A."/>
            <person name="Zimmermann J."/>
            <person name="Zhang F."/>
            <person name="Tietje A.M."/>
            <person name="Marsh S.A."/>
            <person name="Felix M.A."/>
            <person name="Shapira M."/>
            <person name="Kaleta C."/>
            <person name="Schulenburg H."/>
            <person name="Samuel B."/>
        </authorList>
    </citation>
    <scope>NUCLEOTIDE SEQUENCE [LARGE SCALE GENOMIC DNA]</scope>
    <source>
        <strain evidence="2 3">BIGb0170</strain>
    </source>
</reference>
<proteinExistence type="predicted"/>
<evidence type="ECO:0000256" key="1">
    <source>
        <dbReference type="SAM" id="Phobius"/>
    </source>
</evidence>
<keyword evidence="1" id="KW-1133">Transmembrane helix</keyword>
<organism evidence="2 3">
    <name type="scientific">Sphingobacterium paramultivorum</name>
    <dbReference type="NCBI Taxonomy" id="2886510"/>
    <lineage>
        <taxon>Bacteria</taxon>
        <taxon>Pseudomonadati</taxon>
        <taxon>Bacteroidota</taxon>
        <taxon>Sphingobacteriia</taxon>
        <taxon>Sphingobacteriales</taxon>
        <taxon>Sphingobacteriaceae</taxon>
        <taxon>Sphingobacterium</taxon>
    </lineage>
</organism>
<dbReference type="RefSeq" id="WP_182331886.1">
    <property type="nucleotide sequence ID" value="NZ_CP058555.1"/>
</dbReference>
<dbReference type="EMBL" id="CP058555">
    <property type="protein sequence ID" value="QMV67338.1"/>
    <property type="molecule type" value="Genomic_DNA"/>
</dbReference>
<feature type="transmembrane region" description="Helical" evidence="1">
    <location>
        <begin position="12"/>
        <end position="41"/>
    </location>
</feature>
<name>A0A7G5E013_9SPHI</name>